<comment type="caution">
    <text evidence="12">The sequence shown here is derived from an EMBL/GenBank/DDBJ whole genome shotgun (WGS) entry which is preliminary data.</text>
</comment>
<dbReference type="STRING" id="1838285.SCAL_000807"/>
<dbReference type="GO" id="GO:0005886">
    <property type="term" value="C:plasma membrane"/>
    <property type="evidence" value="ECO:0007669"/>
    <property type="project" value="TreeGrafter"/>
</dbReference>
<dbReference type="GO" id="GO:0009927">
    <property type="term" value="F:histidine phosphotransfer kinase activity"/>
    <property type="evidence" value="ECO:0007669"/>
    <property type="project" value="TreeGrafter"/>
</dbReference>
<dbReference type="Gene3D" id="1.10.287.130">
    <property type="match status" value="1"/>
</dbReference>
<dbReference type="PANTHER" id="PTHR43047">
    <property type="entry name" value="TWO-COMPONENT HISTIDINE PROTEIN KINASE"/>
    <property type="match status" value="1"/>
</dbReference>
<keyword evidence="4" id="KW-0808">Transferase</keyword>
<dbReference type="SUPFAM" id="SSF47384">
    <property type="entry name" value="Homodimeric domain of signal transducing histidine kinase"/>
    <property type="match status" value="1"/>
</dbReference>
<feature type="coiled-coil region" evidence="8">
    <location>
        <begin position="182"/>
        <end position="230"/>
    </location>
</feature>
<dbReference type="Gene3D" id="3.30.565.10">
    <property type="entry name" value="Histidine kinase-like ATPase, C-terminal domain"/>
    <property type="match status" value="1"/>
</dbReference>
<dbReference type="InterPro" id="IPR003594">
    <property type="entry name" value="HATPase_dom"/>
</dbReference>
<dbReference type="FunFam" id="3.30.565.10:FF:000006">
    <property type="entry name" value="Sensor histidine kinase WalK"/>
    <property type="match status" value="1"/>
</dbReference>
<evidence type="ECO:0000256" key="8">
    <source>
        <dbReference type="SAM" id="Coils"/>
    </source>
</evidence>
<dbReference type="Gene3D" id="3.30.450.20">
    <property type="entry name" value="PAS domain"/>
    <property type="match status" value="1"/>
</dbReference>
<dbReference type="EC" id="2.7.13.3" evidence="2"/>
<dbReference type="InterPro" id="IPR005467">
    <property type="entry name" value="His_kinase_dom"/>
</dbReference>
<dbReference type="InterPro" id="IPR036097">
    <property type="entry name" value="HisK_dim/P_sf"/>
</dbReference>
<keyword evidence="9" id="KW-1133">Transmembrane helix</keyword>
<dbReference type="CDD" id="cd00082">
    <property type="entry name" value="HisKA"/>
    <property type="match status" value="1"/>
</dbReference>
<feature type="domain" description="PAC" evidence="11">
    <location>
        <begin position="143"/>
        <end position="194"/>
    </location>
</feature>
<feature type="transmembrane region" description="Helical" evidence="9">
    <location>
        <begin position="12"/>
        <end position="31"/>
    </location>
</feature>
<evidence type="ECO:0000256" key="3">
    <source>
        <dbReference type="ARBA" id="ARBA00022553"/>
    </source>
</evidence>
<evidence type="ECO:0000256" key="9">
    <source>
        <dbReference type="SAM" id="Phobius"/>
    </source>
</evidence>
<feature type="transmembrane region" description="Helical" evidence="9">
    <location>
        <begin position="37"/>
        <end position="61"/>
    </location>
</feature>
<evidence type="ECO:0000313" key="12">
    <source>
        <dbReference type="EMBL" id="OFV68167.1"/>
    </source>
</evidence>
<evidence type="ECO:0000256" key="1">
    <source>
        <dbReference type="ARBA" id="ARBA00000085"/>
    </source>
</evidence>
<comment type="catalytic activity">
    <reaction evidence="1">
        <text>ATP + protein L-histidine = ADP + protein N-phospho-L-histidine.</text>
        <dbReference type="EC" id="2.7.13.3"/>
    </reaction>
</comment>
<dbReference type="InterPro" id="IPR000700">
    <property type="entry name" value="PAS-assoc_C"/>
</dbReference>
<evidence type="ECO:0000256" key="7">
    <source>
        <dbReference type="ARBA" id="ARBA00023136"/>
    </source>
</evidence>
<dbReference type="SMART" id="SM00387">
    <property type="entry name" value="HATPase_c"/>
    <property type="match status" value="1"/>
</dbReference>
<keyword evidence="5 12" id="KW-0418">Kinase</keyword>
<keyword evidence="3" id="KW-0597">Phosphoprotein</keyword>
<dbReference type="PANTHER" id="PTHR43047:SF72">
    <property type="entry name" value="OSMOSENSING HISTIDINE PROTEIN KINASE SLN1"/>
    <property type="match status" value="1"/>
</dbReference>
<evidence type="ECO:0000259" key="10">
    <source>
        <dbReference type="PROSITE" id="PS50109"/>
    </source>
</evidence>
<dbReference type="InterPro" id="IPR004358">
    <property type="entry name" value="Sig_transdc_His_kin-like_C"/>
</dbReference>
<proteinExistence type="predicted"/>
<evidence type="ECO:0000313" key="13">
    <source>
        <dbReference type="Proteomes" id="UP000186940"/>
    </source>
</evidence>
<dbReference type="PRINTS" id="PR00344">
    <property type="entry name" value="BCTRLSENSOR"/>
</dbReference>
<dbReference type="InterPro" id="IPR003661">
    <property type="entry name" value="HisK_dim/P_dom"/>
</dbReference>
<keyword evidence="7 9" id="KW-0472">Membrane</keyword>
<name>A0A1F2PA08_9EURY</name>
<accession>A0A1F2PA08</accession>
<dbReference type="InterPro" id="IPR035965">
    <property type="entry name" value="PAS-like_dom_sf"/>
</dbReference>
<dbReference type="FunFam" id="1.10.287.130:FF:000001">
    <property type="entry name" value="Two-component sensor histidine kinase"/>
    <property type="match status" value="1"/>
</dbReference>
<keyword evidence="6" id="KW-0902">Two-component regulatory system</keyword>
<evidence type="ECO:0000256" key="6">
    <source>
        <dbReference type="ARBA" id="ARBA00023012"/>
    </source>
</evidence>
<dbReference type="AlphaFoldDB" id="A0A1F2PA08"/>
<dbReference type="GO" id="GO:0000155">
    <property type="term" value="F:phosphorelay sensor kinase activity"/>
    <property type="evidence" value="ECO:0007669"/>
    <property type="project" value="InterPro"/>
</dbReference>
<dbReference type="Pfam" id="PF08448">
    <property type="entry name" value="PAS_4"/>
    <property type="match status" value="1"/>
</dbReference>
<evidence type="ECO:0000256" key="4">
    <source>
        <dbReference type="ARBA" id="ARBA00022679"/>
    </source>
</evidence>
<dbReference type="SUPFAM" id="SSF55785">
    <property type="entry name" value="PYP-like sensor domain (PAS domain)"/>
    <property type="match status" value="1"/>
</dbReference>
<organism evidence="12 13">
    <name type="scientific">Candidatus Syntropharchaeum caldarium</name>
    <dbReference type="NCBI Taxonomy" id="1838285"/>
    <lineage>
        <taxon>Archaea</taxon>
        <taxon>Methanobacteriati</taxon>
        <taxon>Methanobacteriota</taxon>
        <taxon>Stenosarchaea group</taxon>
        <taxon>Methanomicrobia</taxon>
        <taxon>Methanosarcinales</taxon>
        <taxon>ANME-2 cluster</taxon>
        <taxon>Candidatus Syntropharchaeum</taxon>
    </lineage>
</organism>
<keyword evidence="13" id="KW-1185">Reference proteome</keyword>
<dbReference type="InterPro" id="IPR036890">
    <property type="entry name" value="HATPase_C_sf"/>
</dbReference>
<keyword evidence="8" id="KW-0175">Coiled coil</keyword>
<dbReference type="PROSITE" id="PS50113">
    <property type="entry name" value="PAC"/>
    <property type="match status" value="1"/>
</dbReference>
<dbReference type="CDD" id="cd16922">
    <property type="entry name" value="HATPase_EvgS-ArcB-TorS-like"/>
    <property type="match status" value="1"/>
</dbReference>
<dbReference type="InterPro" id="IPR013656">
    <property type="entry name" value="PAS_4"/>
</dbReference>
<evidence type="ECO:0000259" key="11">
    <source>
        <dbReference type="PROSITE" id="PS50113"/>
    </source>
</evidence>
<dbReference type="EMBL" id="LYOS01000002">
    <property type="protein sequence ID" value="OFV68167.1"/>
    <property type="molecule type" value="Genomic_DNA"/>
</dbReference>
<dbReference type="SMART" id="SM00388">
    <property type="entry name" value="HisKA"/>
    <property type="match status" value="1"/>
</dbReference>
<dbReference type="SUPFAM" id="SSF55874">
    <property type="entry name" value="ATPase domain of HSP90 chaperone/DNA topoisomerase II/histidine kinase"/>
    <property type="match status" value="1"/>
</dbReference>
<feature type="domain" description="Histidine kinase" evidence="10">
    <location>
        <begin position="237"/>
        <end position="456"/>
    </location>
</feature>
<reference evidence="12" key="1">
    <citation type="submission" date="2016-05" db="EMBL/GenBank/DDBJ databases">
        <title>Microbial consortia oxidize butane by reversing methanogenesis.</title>
        <authorList>
            <person name="Laso-Perez R."/>
            <person name="Richter M."/>
            <person name="Wegener G."/>
            <person name="Musat F."/>
        </authorList>
    </citation>
    <scope>NUCLEOTIDE SEQUENCE [LARGE SCALE GENOMIC DNA]</scope>
    <source>
        <strain evidence="12">BOX2</strain>
    </source>
</reference>
<keyword evidence="9" id="KW-0812">Transmembrane</keyword>
<dbReference type="Pfam" id="PF00512">
    <property type="entry name" value="HisKA"/>
    <property type="match status" value="1"/>
</dbReference>
<dbReference type="PROSITE" id="PS50109">
    <property type="entry name" value="HIS_KIN"/>
    <property type="match status" value="1"/>
</dbReference>
<dbReference type="Pfam" id="PF02518">
    <property type="entry name" value="HATPase_c"/>
    <property type="match status" value="1"/>
</dbReference>
<evidence type="ECO:0000256" key="5">
    <source>
        <dbReference type="ARBA" id="ARBA00022777"/>
    </source>
</evidence>
<sequence length="474" mass="53643">MKRSLTYLIPDLVMGLGFFLVTFYTVLEIGINGISTFIANLIAWPIILLALLTTVSMFLVVGYSLRLQIRHEVEIEAVSDYYERALDSTNQGLAIIDRNYKVKFQNSVVETNFGNAIRRICYEVYSGRNAPCEGCMVEEVIDTYKPFTTSRTLQDGRIFEITLAPFKDRDGRTVAVETMKDVTEKRKLQDQLERHAMELEHEIELATRELKNDQLKLSEAYKDLQELDRLKTQFFSNVSHELKTPLTVIKAHLHFLKTGKLGELTEKMKRSVDVAMRETLDLEDLVEMILDLAKLDAGNFKLDLVQIVITDIAEDVVERMAKNAEAKGQNLILNVEGEIPMRLIDPRRMKQALMNLVSNAIKYNPENTTTMIRLHADSENIIVDVTDDGIGIEKEELDKIFDRFYQVDGSTTRSGSGTGIGLSIVKELVELHGGTITVESEPGVGSTFRILLPIDWQIEEGGEDRIGIGRGVYR</sequence>
<protein>
    <recommendedName>
        <fullName evidence="2">histidine kinase</fullName>
        <ecNumber evidence="2">2.7.13.3</ecNumber>
    </recommendedName>
</protein>
<gene>
    <name evidence="12" type="ORF">SCAL_000807</name>
</gene>
<dbReference type="Proteomes" id="UP000186940">
    <property type="component" value="Unassembled WGS sequence"/>
</dbReference>
<evidence type="ECO:0000256" key="2">
    <source>
        <dbReference type="ARBA" id="ARBA00012438"/>
    </source>
</evidence>